<sequence length="696" mass="75764">MAVSILQVLNLNPSVAIFPLQLAQGSTPQGVVDSLFARIETLVSRDPVSGDFRKGVVDVQSLTPQKVDQWTYTGAIYQLNVAPSWLERAAPNIDPDDNDEDGDSDEIDRADDRKAGFRQRVWHLALVGAAAIPGQNQAAGRLIIHATQDTVAGRLREYVTAGRFGSVLSGDPCGIPFDDRALQAVCLEGEARQAALWGLHRAVKTKPDRKSLMGLDLKEAMDPFSDQTYRLTSAVSISKGRKPEFLGLSLKHQRVWSHKGKKMGEFSTTMDALFTQLEGVNLAANVQSAGLSQKGYRDLAKASDPGEIFAARDAFEAAFRPLSDLDPLPDAAAGAVADDAALKAEKELAWFADGQVKLVAALPASAGFTLGVSRRGKALATLTVTPVIKADGVALSVSSEFHVAPTHPDLELFESLIEGDGLGRRLAVWYDTGHVLVDRQVSMLEYRDVRFDAWEWRKLTVQGRDVVVTQEKPTKASQTDPNKQVADLEAIGQQCSLFDYCLEDLPRLIPPRKGPLWALCDDGSGEIADFIFFAPDDLRLWLVHAKGADSLAAGRRISVAAYEQVVSQARKNLRYFDGPLLAGELEDRDAGKPLLWRDGVRVGVNDHAQAMADICQALRRARFFEDRRLVVLQPHVSEESWRAARTHLAAGNDRHQTVKSYRLLSALLADLQITAQKVDAGLLVIGPAAAPPAAAV</sequence>
<evidence type="ECO:0000256" key="1">
    <source>
        <dbReference type="SAM" id="MobiDB-lite"/>
    </source>
</evidence>
<evidence type="ECO:0000313" key="3">
    <source>
        <dbReference type="Proteomes" id="UP001628281"/>
    </source>
</evidence>
<dbReference type="Proteomes" id="UP001628281">
    <property type="component" value="Unassembled WGS sequence"/>
</dbReference>
<dbReference type="EMBL" id="JBJLSN010000050">
    <property type="protein sequence ID" value="MFL7904488.1"/>
    <property type="molecule type" value="Genomic_DNA"/>
</dbReference>
<keyword evidence="3" id="KW-1185">Reference proteome</keyword>
<reference evidence="2 3" key="1">
    <citation type="submission" date="2024-11" db="EMBL/GenBank/DDBJ databases">
        <title>Draft genome sequences of two bacteria associated to sugarcane roots in Colombia.</title>
        <authorList>
            <person name="Pardo-Diaz S."/>
            <person name="Masmela-Mendoza J."/>
            <person name="Delgadillo-Duran P."/>
            <person name="Bautista E.J."/>
            <person name="Rojas-Tapias D.F."/>
        </authorList>
    </citation>
    <scope>NUCLEOTIDE SEQUENCE [LARGE SCALE GENOMIC DNA]</scope>
    <source>
        <strain evidence="2 3">Ap18</strain>
    </source>
</reference>
<gene>
    <name evidence="2" type="ORF">ACJ41P_25395</name>
</gene>
<evidence type="ECO:0000313" key="2">
    <source>
        <dbReference type="EMBL" id="MFL7904488.1"/>
    </source>
</evidence>
<feature type="region of interest" description="Disordered" evidence="1">
    <location>
        <begin position="89"/>
        <end position="108"/>
    </location>
</feature>
<feature type="compositionally biased region" description="Acidic residues" evidence="1">
    <location>
        <begin position="94"/>
        <end position="108"/>
    </location>
</feature>
<dbReference type="RefSeq" id="WP_407825358.1">
    <property type="nucleotide sequence ID" value="NZ_JBJLSN010000050.1"/>
</dbReference>
<accession>A0ABW8VGS0</accession>
<protein>
    <submittedName>
        <fullName evidence="2">Uncharacterized protein</fullName>
    </submittedName>
</protein>
<organism evidence="2 3">
    <name type="scientific">Azospirillum argentinense</name>
    <dbReference type="NCBI Taxonomy" id="2970906"/>
    <lineage>
        <taxon>Bacteria</taxon>
        <taxon>Pseudomonadati</taxon>
        <taxon>Pseudomonadota</taxon>
        <taxon>Alphaproteobacteria</taxon>
        <taxon>Rhodospirillales</taxon>
        <taxon>Azospirillaceae</taxon>
        <taxon>Azospirillum</taxon>
    </lineage>
</organism>
<comment type="caution">
    <text evidence="2">The sequence shown here is derived from an EMBL/GenBank/DDBJ whole genome shotgun (WGS) entry which is preliminary data.</text>
</comment>
<proteinExistence type="predicted"/>
<name>A0ABW8VGS0_9PROT</name>